<dbReference type="GO" id="GO:0004553">
    <property type="term" value="F:hydrolase activity, hydrolyzing O-glycosyl compounds"/>
    <property type="evidence" value="ECO:0007669"/>
    <property type="project" value="InterPro"/>
</dbReference>
<comment type="similarity">
    <text evidence="1 4">Belongs to the glycosyl hydrolase 5 (cellulase A) family.</text>
</comment>
<dbReference type="RefSeq" id="XP_031928836.1">
    <property type="nucleotide sequence ID" value="XM_032066527.1"/>
</dbReference>
<gene>
    <name evidence="8" type="ORF">BDV27DRAFT_126368</name>
</gene>
<dbReference type="Gene3D" id="3.20.20.80">
    <property type="entry name" value="Glycosidases"/>
    <property type="match status" value="1"/>
</dbReference>
<evidence type="ECO:0000259" key="7">
    <source>
        <dbReference type="Pfam" id="PF18564"/>
    </source>
</evidence>
<dbReference type="GO" id="GO:0000272">
    <property type="term" value="P:polysaccharide catabolic process"/>
    <property type="evidence" value="ECO:0007669"/>
    <property type="project" value="InterPro"/>
</dbReference>
<dbReference type="InterPro" id="IPR017853">
    <property type="entry name" value="GH"/>
</dbReference>
<evidence type="ECO:0000256" key="5">
    <source>
        <dbReference type="SAM" id="SignalP"/>
    </source>
</evidence>
<name>A0A5N7A7S6_9EURO</name>
<keyword evidence="3 4" id="KW-0326">Glycosidase</keyword>
<feature type="domain" description="Glycoside hydrolase family 5 C-terminal" evidence="7">
    <location>
        <begin position="413"/>
        <end position="500"/>
    </location>
</feature>
<dbReference type="AlphaFoldDB" id="A0A5N7A7S6"/>
<dbReference type="PANTHER" id="PTHR31308:SF3">
    <property type="entry name" value="ENDOGLYCOCERAMIDASE"/>
    <property type="match status" value="1"/>
</dbReference>
<proteinExistence type="inferred from homology"/>
<dbReference type="GeneID" id="43650973"/>
<dbReference type="SUPFAM" id="SSF51445">
    <property type="entry name" value="(Trans)glycosidases"/>
    <property type="match status" value="1"/>
</dbReference>
<reference evidence="8 9" key="1">
    <citation type="submission" date="2019-04" db="EMBL/GenBank/DDBJ databases">
        <title>Friends and foes A comparative genomics studyof 23 Aspergillus species from section Flavi.</title>
        <authorList>
            <consortium name="DOE Joint Genome Institute"/>
            <person name="Kjaerbolling I."/>
            <person name="Vesth T."/>
            <person name="Frisvad J.C."/>
            <person name="Nybo J.L."/>
            <person name="Theobald S."/>
            <person name="Kildgaard S."/>
            <person name="Isbrandt T."/>
            <person name="Kuo A."/>
            <person name="Sato A."/>
            <person name="Lyhne E.K."/>
            <person name="Kogle M.E."/>
            <person name="Wiebenga A."/>
            <person name="Kun R.S."/>
            <person name="Lubbers R.J."/>
            <person name="Makela M.R."/>
            <person name="Barry K."/>
            <person name="Chovatia M."/>
            <person name="Clum A."/>
            <person name="Daum C."/>
            <person name="Haridas S."/>
            <person name="He G."/>
            <person name="LaButti K."/>
            <person name="Lipzen A."/>
            <person name="Mondo S."/>
            <person name="Riley R."/>
            <person name="Salamov A."/>
            <person name="Simmons B.A."/>
            <person name="Magnuson J.K."/>
            <person name="Henrissat B."/>
            <person name="Mortensen U.H."/>
            <person name="Larsen T.O."/>
            <person name="Devries R.P."/>
            <person name="Grigoriev I.V."/>
            <person name="Machida M."/>
            <person name="Baker S.E."/>
            <person name="Andersen M.R."/>
        </authorList>
    </citation>
    <scope>NUCLEOTIDE SEQUENCE [LARGE SCALE GENOMIC DNA]</scope>
    <source>
        <strain evidence="8 9">CBS 763.97</strain>
    </source>
</reference>
<dbReference type="GO" id="GO:1901136">
    <property type="term" value="P:carbohydrate derivative catabolic process"/>
    <property type="evidence" value="ECO:0007669"/>
    <property type="project" value="UniProtKB-ARBA"/>
</dbReference>
<evidence type="ECO:0000256" key="3">
    <source>
        <dbReference type="ARBA" id="ARBA00023295"/>
    </source>
</evidence>
<dbReference type="InterPro" id="IPR041036">
    <property type="entry name" value="GH5_C"/>
</dbReference>
<feature type="chain" id="PRO_5025023374" evidence="5">
    <location>
        <begin position="27"/>
        <end position="503"/>
    </location>
</feature>
<dbReference type="InterPro" id="IPR001547">
    <property type="entry name" value="Glyco_hydro_5"/>
</dbReference>
<dbReference type="OrthoDB" id="1887033at2759"/>
<dbReference type="Proteomes" id="UP000326268">
    <property type="component" value="Unassembled WGS sequence"/>
</dbReference>
<dbReference type="Gene3D" id="2.60.40.1180">
    <property type="entry name" value="Golgi alpha-mannosidase II"/>
    <property type="match status" value="1"/>
</dbReference>
<keyword evidence="5" id="KW-0732">Signal</keyword>
<feature type="signal peptide" evidence="5">
    <location>
        <begin position="1"/>
        <end position="26"/>
    </location>
</feature>
<protein>
    <submittedName>
        <fullName evidence="8">Glycoside hydrolase superfamily</fullName>
    </submittedName>
</protein>
<evidence type="ECO:0000256" key="2">
    <source>
        <dbReference type="ARBA" id="ARBA00022801"/>
    </source>
</evidence>
<evidence type="ECO:0000256" key="1">
    <source>
        <dbReference type="ARBA" id="ARBA00005641"/>
    </source>
</evidence>
<dbReference type="InterPro" id="IPR013780">
    <property type="entry name" value="Glyco_hydro_b"/>
</dbReference>
<feature type="domain" description="Glycoside hydrolase family 5" evidence="6">
    <location>
        <begin position="88"/>
        <end position="393"/>
    </location>
</feature>
<organism evidence="8 9">
    <name type="scientific">Aspergillus caelatus</name>
    <dbReference type="NCBI Taxonomy" id="61420"/>
    <lineage>
        <taxon>Eukaryota</taxon>
        <taxon>Fungi</taxon>
        <taxon>Dikarya</taxon>
        <taxon>Ascomycota</taxon>
        <taxon>Pezizomycotina</taxon>
        <taxon>Eurotiomycetes</taxon>
        <taxon>Eurotiomycetidae</taxon>
        <taxon>Eurotiales</taxon>
        <taxon>Aspergillaceae</taxon>
        <taxon>Aspergillus</taxon>
        <taxon>Aspergillus subgen. Circumdati</taxon>
    </lineage>
</organism>
<evidence type="ECO:0000259" key="6">
    <source>
        <dbReference type="Pfam" id="PF00150"/>
    </source>
</evidence>
<sequence>MAMLYTPIAAAWLLALVGTQPTGVLAQDAEAWYKSHPGMSRISQVNQDTHQIVDEFGRTRFFHGTNVVMKEPPWHRPLEWEPGVSSFSEQDVQNLHDLGLNIVRLGHSWAGAEPVRGQYNQTFLDIMKKQTKMAEDHGLYVLVDVHQDCLARQFCGNGAPDWFAKKDWVSSGKMYPFPLKTTPFPVDENGFPSPESLCSTVDWSLSYTSVALGNAFGRLYNNYDGLGDAFAAYWKKLASEYVKSTNVVGYNLLNEPWVGDTWADPTLLVPGVADHKVLEGLWNRATKQIRTVDNDTLIWFEGATLDILSGFDNVPLGDGSKSVHSFHYYSPPQLGSISTTLSNRHKDNERLRTAGVLTELTFWMGDDKQMQGLADAMSATDANMVSWIGWAYENLYNGTSGQPYPELAKHYSRAYPAAVAGTPKSFSFSESSATFKLQFTSDPNIGAPTEIILPPSTFPNGYTVQISPDGSLLQYTVDKRTLALFTSTSIKNATDISITVTRK</sequence>
<dbReference type="GO" id="GO:0016042">
    <property type="term" value="P:lipid catabolic process"/>
    <property type="evidence" value="ECO:0007669"/>
    <property type="project" value="UniProtKB-ARBA"/>
</dbReference>
<keyword evidence="2 4" id="KW-0378">Hydrolase</keyword>
<evidence type="ECO:0000313" key="8">
    <source>
        <dbReference type="EMBL" id="KAE8365755.1"/>
    </source>
</evidence>
<dbReference type="EMBL" id="ML737625">
    <property type="protein sequence ID" value="KAE8365755.1"/>
    <property type="molecule type" value="Genomic_DNA"/>
</dbReference>
<evidence type="ECO:0000256" key="4">
    <source>
        <dbReference type="RuleBase" id="RU361153"/>
    </source>
</evidence>
<dbReference type="InterPro" id="IPR052066">
    <property type="entry name" value="Glycosphingolipid_Hydrolases"/>
</dbReference>
<evidence type="ECO:0000313" key="9">
    <source>
        <dbReference type="Proteomes" id="UP000326268"/>
    </source>
</evidence>
<dbReference type="Pfam" id="PF00150">
    <property type="entry name" value="Cellulase"/>
    <property type="match status" value="1"/>
</dbReference>
<dbReference type="PANTHER" id="PTHR31308">
    <property type="match status" value="1"/>
</dbReference>
<dbReference type="Pfam" id="PF18564">
    <property type="entry name" value="Glyco_hydro_5_C"/>
    <property type="match status" value="1"/>
</dbReference>
<accession>A0A5N7A7S6</accession>
<keyword evidence="9" id="KW-1185">Reference proteome</keyword>